<dbReference type="InterPro" id="IPR004838">
    <property type="entry name" value="NHTrfase_class1_PyrdxlP-BS"/>
</dbReference>
<dbReference type="AlphaFoldDB" id="A0A415LH55"/>
<dbReference type="Gene3D" id="3.40.640.10">
    <property type="entry name" value="Type I PLP-dependent aspartate aminotransferase-like (Major domain)"/>
    <property type="match status" value="1"/>
</dbReference>
<evidence type="ECO:0000256" key="1">
    <source>
        <dbReference type="ARBA" id="ARBA00022898"/>
    </source>
</evidence>
<evidence type="ECO:0000256" key="3">
    <source>
        <dbReference type="SAM" id="Coils"/>
    </source>
</evidence>
<dbReference type="GeneID" id="66465658"/>
<keyword evidence="2 5" id="KW-0808">Transferase</keyword>
<comment type="caution">
    <text evidence="5">The sequence shown here is derived from an EMBL/GenBank/DDBJ whole genome shotgun (WGS) entry which is preliminary data.</text>
</comment>
<keyword evidence="2 5" id="KW-0032">Aminotransferase</keyword>
<keyword evidence="1" id="KW-0663">Pyridoxal phosphate</keyword>
<protein>
    <recommendedName>
        <fullName evidence="2">Aminotransferase</fullName>
        <ecNumber evidence="2">2.6.1.-</ecNumber>
    </recommendedName>
</protein>
<dbReference type="InterPro" id="IPR004839">
    <property type="entry name" value="Aminotransferase_I/II_large"/>
</dbReference>
<dbReference type="InterPro" id="IPR050478">
    <property type="entry name" value="Ethylene_sulfur-biosynth"/>
</dbReference>
<comment type="cofactor">
    <cofactor evidence="2">
        <name>pyridoxal 5'-phosphate</name>
        <dbReference type="ChEBI" id="CHEBI:597326"/>
    </cofactor>
</comment>
<evidence type="ECO:0000256" key="2">
    <source>
        <dbReference type="RuleBase" id="RU000481"/>
    </source>
</evidence>
<name>A0A415LH55_9FIRM</name>
<dbReference type="Proteomes" id="UP000283314">
    <property type="component" value="Unassembled WGS sequence"/>
</dbReference>
<dbReference type="InterPro" id="IPR015424">
    <property type="entry name" value="PyrdxlP-dep_Trfase"/>
</dbReference>
<sequence length="460" mass="53172">MKIEVAFERIKEMKDDVKIFHWDKIDKSFIRGGISDGVNKFDIPQMYKTYMKKEIDSYGEFVRYGDAYGSQFLADAFKLYEQIIACKGELPCDNYCKYMTVTSGASSAIFLLFSYLSDKYKDYKVKMLGWQYYLFDHHCKNFSLDYQYIISKNDNRIIPTIDEIYAELGDSKNNIIVLTMPGNPSGEIYNYEEIVEICKLCVANNNILIIDKCQQEILAQCFEYVNIGAAVLEAGAEDIVIFIDSISKTRSIPGGRIGYIFSNSQEMFEYINYYISIIYTCPTRGLESAIGMDIIARCLFYVGYKKEILSKFRYLIILDCGYKVYAEVYEKILSNKEKLEKMLNAFILEIQQNSEQIKKNYEKARSVFQDIPGCKVTNLQGGFNFCVFLSDEKREGEESFISKMNELVDAKLISQCFWGATRGIKGEEGYWCRISIAVKDTVMENYLDRLRSALIEVKNL</sequence>
<dbReference type="GO" id="GO:0008483">
    <property type="term" value="F:transaminase activity"/>
    <property type="evidence" value="ECO:0007669"/>
    <property type="project" value="UniProtKB-KW"/>
</dbReference>
<dbReference type="PANTHER" id="PTHR43795">
    <property type="entry name" value="BIFUNCTIONAL ASPARTATE AMINOTRANSFERASE AND GLUTAMATE/ASPARTATE-PREPHENATE AMINOTRANSFERASE-RELATED"/>
    <property type="match status" value="1"/>
</dbReference>
<dbReference type="SUPFAM" id="SSF53383">
    <property type="entry name" value="PLP-dependent transferases"/>
    <property type="match status" value="1"/>
</dbReference>
<accession>A0A415LH55</accession>
<dbReference type="InterPro" id="IPR015421">
    <property type="entry name" value="PyrdxlP-dep_Trfase_major"/>
</dbReference>
<dbReference type="GO" id="GO:0006520">
    <property type="term" value="P:amino acid metabolic process"/>
    <property type="evidence" value="ECO:0007669"/>
    <property type="project" value="TreeGrafter"/>
</dbReference>
<keyword evidence="3" id="KW-0175">Coiled coil</keyword>
<dbReference type="EMBL" id="QROT01000001">
    <property type="protein sequence ID" value="RHL47899.1"/>
    <property type="molecule type" value="Genomic_DNA"/>
</dbReference>
<reference evidence="5 6" key="1">
    <citation type="submission" date="2018-08" db="EMBL/GenBank/DDBJ databases">
        <title>A genome reference for cultivated species of the human gut microbiota.</title>
        <authorList>
            <person name="Zou Y."/>
            <person name="Xue W."/>
            <person name="Luo G."/>
        </authorList>
    </citation>
    <scope>NUCLEOTIDE SEQUENCE [LARGE SCALE GENOMIC DNA]</scope>
    <source>
        <strain evidence="5 6">AF37-4</strain>
    </source>
</reference>
<dbReference type="RefSeq" id="WP_118379054.1">
    <property type="nucleotide sequence ID" value="NZ_CABJDQ010000001.1"/>
</dbReference>
<comment type="similarity">
    <text evidence="2">Belongs to the class-I pyridoxal-phosphate-dependent aminotransferase family.</text>
</comment>
<dbReference type="EC" id="2.6.1.-" evidence="2"/>
<gene>
    <name evidence="5" type="ORF">DW018_00225</name>
</gene>
<evidence type="ECO:0000313" key="6">
    <source>
        <dbReference type="Proteomes" id="UP000283314"/>
    </source>
</evidence>
<proteinExistence type="inferred from homology"/>
<evidence type="ECO:0000259" key="4">
    <source>
        <dbReference type="Pfam" id="PF00155"/>
    </source>
</evidence>
<dbReference type="PANTHER" id="PTHR43795:SF20">
    <property type="entry name" value="TRYPTOPHAN AMINOTRANSFERASE-RELATED PROTEIN 3"/>
    <property type="match status" value="1"/>
</dbReference>
<feature type="coiled-coil region" evidence="3">
    <location>
        <begin position="336"/>
        <end position="367"/>
    </location>
</feature>
<evidence type="ECO:0000313" key="5">
    <source>
        <dbReference type="EMBL" id="RHL47899.1"/>
    </source>
</evidence>
<dbReference type="GO" id="GO:0030170">
    <property type="term" value="F:pyridoxal phosphate binding"/>
    <property type="evidence" value="ECO:0007669"/>
    <property type="project" value="InterPro"/>
</dbReference>
<dbReference type="Pfam" id="PF00155">
    <property type="entry name" value="Aminotran_1_2"/>
    <property type="match status" value="1"/>
</dbReference>
<organism evidence="5 6">
    <name type="scientific">Eubacterium ventriosum</name>
    <dbReference type="NCBI Taxonomy" id="39496"/>
    <lineage>
        <taxon>Bacteria</taxon>
        <taxon>Bacillati</taxon>
        <taxon>Bacillota</taxon>
        <taxon>Clostridia</taxon>
        <taxon>Eubacteriales</taxon>
        <taxon>Eubacteriaceae</taxon>
        <taxon>Eubacterium</taxon>
    </lineage>
</organism>
<feature type="domain" description="Aminotransferase class I/classII large" evidence="4">
    <location>
        <begin position="51"/>
        <end position="450"/>
    </location>
</feature>
<dbReference type="PROSITE" id="PS00105">
    <property type="entry name" value="AA_TRANSFER_CLASS_1"/>
    <property type="match status" value="1"/>
</dbReference>